<evidence type="ECO:0000313" key="3">
    <source>
        <dbReference type="Proteomes" id="UP001152484"/>
    </source>
</evidence>
<name>A0A9P1E360_CUSEU</name>
<evidence type="ECO:0000256" key="1">
    <source>
        <dbReference type="SAM" id="MobiDB-lite"/>
    </source>
</evidence>
<feature type="compositionally biased region" description="Polar residues" evidence="1">
    <location>
        <begin position="96"/>
        <end position="105"/>
    </location>
</feature>
<feature type="compositionally biased region" description="Pro residues" evidence="1">
    <location>
        <begin position="83"/>
        <end position="93"/>
    </location>
</feature>
<feature type="region of interest" description="Disordered" evidence="1">
    <location>
        <begin position="1"/>
        <end position="112"/>
    </location>
</feature>
<keyword evidence="3" id="KW-1185">Reference proteome</keyword>
<sequence length="112" mass="12283">MSIKSTSPSPKRKPILAFKKKLPCVSKHPAAQAKPNSHQKGPSPTQPSCLRPRVSPRKLQRRTSIFRISKFEFGQTSDRLSKPVPPCPSPPPGSATLGSPVSQNNQKHKPEQ</sequence>
<gene>
    <name evidence="2" type="ORF">CEURO_LOCUS5500</name>
</gene>
<dbReference type="EMBL" id="CAMAPE010000009">
    <property type="protein sequence ID" value="CAH9075149.1"/>
    <property type="molecule type" value="Genomic_DNA"/>
</dbReference>
<proteinExistence type="predicted"/>
<feature type="compositionally biased region" description="Polar residues" evidence="1">
    <location>
        <begin position="34"/>
        <end position="48"/>
    </location>
</feature>
<dbReference type="Proteomes" id="UP001152484">
    <property type="component" value="Unassembled WGS sequence"/>
</dbReference>
<feature type="compositionally biased region" description="Basic residues" evidence="1">
    <location>
        <begin position="10"/>
        <end position="22"/>
    </location>
</feature>
<comment type="caution">
    <text evidence="2">The sequence shown here is derived from an EMBL/GenBank/DDBJ whole genome shotgun (WGS) entry which is preliminary data.</text>
</comment>
<dbReference type="AlphaFoldDB" id="A0A9P1E360"/>
<evidence type="ECO:0000313" key="2">
    <source>
        <dbReference type="EMBL" id="CAH9075149.1"/>
    </source>
</evidence>
<protein>
    <submittedName>
        <fullName evidence="2">Uncharacterized protein</fullName>
    </submittedName>
</protein>
<reference evidence="2" key="1">
    <citation type="submission" date="2022-07" db="EMBL/GenBank/DDBJ databases">
        <authorList>
            <person name="Macas J."/>
            <person name="Novak P."/>
            <person name="Neumann P."/>
        </authorList>
    </citation>
    <scope>NUCLEOTIDE SEQUENCE</scope>
</reference>
<accession>A0A9P1E360</accession>
<organism evidence="2 3">
    <name type="scientific">Cuscuta europaea</name>
    <name type="common">European dodder</name>
    <dbReference type="NCBI Taxonomy" id="41803"/>
    <lineage>
        <taxon>Eukaryota</taxon>
        <taxon>Viridiplantae</taxon>
        <taxon>Streptophyta</taxon>
        <taxon>Embryophyta</taxon>
        <taxon>Tracheophyta</taxon>
        <taxon>Spermatophyta</taxon>
        <taxon>Magnoliopsida</taxon>
        <taxon>eudicotyledons</taxon>
        <taxon>Gunneridae</taxon>
        <taxon>Pentapetalae</taxon>
        <taxon>asterids</taxon>
        <taxon>lamiids</taxon>
        <taxon>Solanales</taxon>
        <taxon>Convolvulaceae</taxon>
        <taxon>Cuscuteae</taxon>
        <taxon>Cuscuta</taxon>
        <taxon>Cuscuta subgen. Cuscuta</taxon>
    </lineage>
</organism>